<feature type="signal peptide" evidence="1">
    <location>
        <begin position="1"/>
        <end position="21"/>
    </location>
</feature>
<feature type="chain" id="PRO_5045381817" description="Phosphate-selective porin O and P" evidence="1">
    <location>
        <begin position="22"/>
        <end position="392"/>
    </location>
</feature>
<organism evidence="2 3">
    <name type="scientific">Massilia genomosp. 1</name>
    <dbReference type="NCBI Taxonomy" id="2609280"/>
    <lineage>
        <taxon>Bacteria</taxon>
        <taxon>Pseudomonadati</taxon>
        <taxon>Pseudomonadota</taxon>
        <taxon>Betaproteobacteria</taxon>
        <taxon>Burkholderiales</taxon>
        <taxon>Oxalobacteraceae</taxon>
        <taxon>Telluria group</taxon>
        <taxon>Massilia</taxon>
    </lineage>
</organism>
<keyword evidence="3" id="KW-1185">Reference proteome</keyword>
<evidence type="ECO:0000313" key="2">
    <source>
        <dbReference type="EMBL" id="NHZ64123.1"/>
    </source>
</evidence>
<dbReference type="RefSeq" id="WP_167238180.1">
    <property type="nucleotide sequence ID" value="NZ_WHJF01000046.1"/>
</dbReference>
<dbReference type="PROSITE" id="PS51257">
    <property type="entry name" value="PROKAR_LIPOPROTEIN"/>
    <property type="match status" value="1"/>
</dbReference>
<dbReference type="EMBL" id="WHJF01000046">
    <property type="protein sequence ID" value="NHZ64123.1"/>
    <property type="molecule type" value="Genomic_DNA"/>
</dbReference>
<reference evidence="2 3" key="1">
    <citation type="submission" date="2019-10" db="EMBL/GenBank/DDBJ databases">
        <title>Taxonomy of Antarctic Massilia spp.: description of Massilia rubra sp. nov., Massilia aquatica sp. nov., Massilia mucilaginosa sp. nov., Massilia frigida sp. nov. isolated from streams, lakes and regoliths.</title>
        <authorList>
            <person name="Holochova P."/>
            <person name="Sedlacek I."/>
            <person name="Kralova S."/>
            <person name="Maslanova I."/>
            <person name="Busse H.-J."/>
            <person name="Stankova E."/>
            <person name="Vrbovska V."/>
            <person name="Kovarovic V."/>
            <person name="Bartak M."/>
            <person name="Svec P."/>
            <person name="Pantucek R."/>
        </authorList>
    </citation>
    <scope>NUCLEOTIDE SEQUENCE [LARGE SCALE GENOMIC DNA]</scope>
    <source>
        <strain evidence="2 3">CCM 8694</strain>
    </source>
</reference>
<accession>A0ABX0MUH9</accession>
<keyword evidence="1" id="KW-0732">Signal</keyword>
<proteinExistence type="predicted"/>
<protein>
    <recommendedName>
        <fullName evidence="4">Phosphate-selective porin O and P</fullName>
    </recommendedName>
</protein>
<comment type="caution">
    <text evidence="2">The sequence shown here is derived from an EMBL/GenBank/DDBJ whole genome shotgun (WGS) entry which is preliminary data.</text>
</comment>
<name>A0ABX0MUH9_9BURK</name>
<evidence type="ECO:0000256" key="1">
    <source>
        <dbReference type="SAM" id="SignalP"/>
    </source>
</evidence>
<sequence length="392" mass="43288">MMRRACALASAMLACCAASHAGQAGAPWATSLELEAGLRAPQPGGRRPTRLSADVSWEYQASADWRFKLADRFEHFGGAQRRTVNTLKDAYLSWNASAESAIDIGRVNLRQGVAAGYNPSDYFRARAVRSVVSVDPETLRRSRSGAYLVQGQRVWDGGSVSAVLAPRIGADDDGGNTNARARALLVGSVRLAPDFQPQALLLVEEGEAAQLGLNLSTLLGDALTAHAEWSGGRQRDLLSRALGRQDGRGGRAWRNRLAAGATYTAGNRMSFTAEFHWCGAALDKAQWADLARQSGQYWAYRDFVRREQEPPTRKGLFGMLVWPDALRPRLDLSAVAKHDLQDRSSLLWSEARWRLDEVDLALQWTHVRGGAWDQYAAHGERNSWRLLAQWYL</sequence>
<evidence type="ECO:0008006" key="4">
    <source>
        <dbReference type="Google" id="ProtNLM"/>
    </source>
</evidence>
<evidence type="ECO:0000313" key="3">
    <source>
        <dbReference type="Proteomes" id="UP000610594"/>
    </source>
</evidence>
<dbReference type="Proteomes" id="UP000610594">
    <property type="component" value="Unassembled WGS sequence"/>
</dbReference>
<gene>
    <name evidence="2" type="ORF">F1735_17735</name>
</gene>